<evidence type="ECO:0000313" key="3">
    <source>
        <dbReference type="EMBL" id="MFD1813864.1"/>
    </source>
</evidence>
<feature type="signal peptide" evidence="2">
    <location>
        <begin position="1"/>
        <end position="26"/>
    </location>
</feature>
<reference evidence="4" key="1">
    <citation type="journal article" date="2019" name="Int. J. Syst. Evol. Microbiol.">
        <title>The Global Catalogue of Microorganisms (GCM) 10K type strain sequencing project: providing services to taxonomists for standard genome sequencing and annotation.</title>
        <authorList>
            <consortium name="The Broad Institute Genomics Platform"/>
            <consortium name="The Broad Institute Genome Sequencing Center for Infectious Disease"/>
            <person name="Wu L."/>
            <person name="Ma J."/>
        </authorList>
    </citation>
    <scope>NUCLEOTIDE SEQUENCE [LARGE SCALE GENOMIC DNA]</scope>
    <source>
        <strain evidence="4">DT72</strain>
    </source>
</reference>
<evidence type="ECO:0000256" key="1">
    <source>
        <dbReference type="ARBA" id="ARBA00009580"/>
    </source>
</evidence>
<proteinExistence type="inferred from homology"/>
<dbReference type="Pfam" id="PF13350">
    <property type="entry name" value="Y_phosphatase3"/>
    <property type="match status" value="1"/>
</dbReference>
<feature type="chain" id="PRO_5046951718" evidence="2">
    <location>
        <begin position="27"/>
        <end position="307"/>
    </location>
</feature>
<protein>
    <submittedName>
        <fullName evidence="3">Tyrosine-protein phosphatase</fullName>
    </submittedName>
</protein>
<dbReference type="PANTHER" id="PTHR31126">
    <property type="entry name" value="TYROSINE-PROTEIN PHOSPHATASE"/>
    <property type="match status" value="1"/>
</dbReference>
<dbReference type="PROSITE" id="PS00383">
    <property type="entry name" value="TYR_PHOSPHATASE_1"/>
    <property type="match status" value="1"/>
</dbReference>
<evidence type="ECO:0000313" key="4">
    <source>
        <dbReference type="Proteomes" id="UP001597286"/>
    </source>
</evidence>
<name>A0ABW4P6F2_9NOCA</name>
<keyword evidence="4" id="KW-1185">Reference proteome</keyword>
<dbReference type="Gene3D" id="3.90.190.10">
    <property type="entry name" value="Protein tyrosine phosphatase superfamily"/>
    <property type="match status" value="1"/>
</dbReference>
<comment type="similarity">
    <text evidence="1">Belongs to the protein-tyrosine phosphatase family.</text>
</comment>
<dbReference type="InterPro" id="IPR026893">
    <property type="entry name" value="Tyr/Ser_Pase_IphP-type"/>
</dbReference>
<dbReference type="EMBL" id="JBHUFB010000012">
    <property type="protein sequence ID" value="MFD1813864.1"/>
    <property type="molecule type" value="Genomic_DNA"/>
</dbReference>
<dbReference type="InterPro" id="IPR029021">
    <property type="entry name" value="Prot-tyrosine_phosphatase-like"/>
</dbReference>
<gene>
    <name evidence="3" type="ORF">ACFSJG_16715</name>
</gene>
<dbReference type="Proteomes" id="UP001597286">
    <property type="component" value="Unassembled WGS sequence"/>
</dbReference>
<accession>A0ABW4P6F2</accession>
<comment type="caution">
    <text evidence="3">The sequence shown here is derived from an EMBL/GenBank/DDBJ whole genome shotgun (WGS) entry which is preliminary data.</text>
</comment>
<keyword evidence="2" id="KW-0732">Signal</keyword>
<dbReference type="SUPFAM" id="SSF52799">
    <property type="entry name" value="(Phosphotyrosine protein) phosphatases II"/>
    <property type="match status" value="1"/>
</dbReference>
<dbReference type="InterPro" id="IPR016130">
    <property type="entry name" value="Tyr_Pase_AS"/>
</dbReference>
<dbReference type="PANTHER" id="PTHR31126:SF1">
    <property type="entry name" value="TYROSINE SPECIFIC PROTEIN PHOSPHATASES DOMAIN-CONTAINING PROTEIN"/>
    <property type="match status" value="1"/>
</dbReference>
<dbReference type="RefSeq" id="WP_378486345.1">
    <property type="nucleotide sequence ID" value="NZ_JBHUFB010000012.1"/>
</dbReference>
<evidence type="ECO:0000256" key="2">
    <source>
        <dbReference type="SAM" id="SignalP"/>
    </source>
</evidence>
<organism evidence="3 4">
    <name type="scientific">Rhodococcus gannanensis</name>
    <dbReference type="NCBI Taxonomy" id="1960308"/>
    <lineage>
        <taxon>Bacteria</taxon>
        <taxon>Bacillati</taxon>
        <taxon>Actinomycetota</taxon>
        <taxon>Actinomycetes</taxon>
        <taxon>Mycobacteriales</taxon>
        <taxon>Nocardiaceae</taxon>
        <taxon>Rhodococcus</taxon>
    </lineage>
</organism>
<sequence>MSRTTKNGLIPRVPAALLLAAGTLLAGSGVAIAEPAVPPALAGLLDTASSAGSVAPVADAPRLATVDNFRDVAGTGAGYATPRGTVHKGVFYRSNAIVPNDADLATLSAVGLTTAYDLRGPDEIAQKADRLPAGVAYVNIPILAGNVNELVARIHSPEDARQEMRKMNRDFVTGEVERAGFAQLLTSLAETDGAQVFHCTAGKDRTGWTSYLLLTIAGVDAQTIMDDYLLTNEYTAESMAKTLAYLRQTQGDAVAENFGPLVGVEASYLQAGIDQLTADFGAVDNYLTTGLGLSTGTIGALKAKLVG</sequence>